<organism evidence="1 2">
    <name type="scientific">Candidatus Pullibacteroides excrementavium</name>
    <dbReference type="NCBI Taxonomy" id="2840905"/>
    <lineage>
        <taxon>Bacteria</taxon>
        <taxon>Pseudomonadati</taxon>
        <taxon>Bacteroidota</taxon>
        <taxon>Bacteroidia</taxon>
        <taxon>Bacteroidales</taxon>
        <taxon>Candidatus Pullibacteroides</taxon>
    </lineage>
</organism>
<reference evidence="1" key="1">
    <citation type="submission" date="2020-10" db="EMBL/GenBank/DDBJ databases">
        <authorList>
            <person name="Gilroy R."/>
        </authorList>
    </citation>
    <scope>NUCLEOTIDE SEQUENCE</scope>
    <source>
        <strain evidence="1">2889</strain>
    </source>
</reference>
<dbReference type="AlphaFoldDB" id="A0A9D9GYM8"/>
<evidence type="ECO:0000313" key="2">
    <source>
        <dbReference type="Proteomes" id="UP000823612"/>
    </source>
</evidence>
<comment type="caution">
    <text evidence="1">The sequence shown here is derived from an EMBL/GenBank/DDBJ whole genome shotgun (WGS) entry which is preliminary data.</text>
</comment>
<evidence type="ECO:0000313" key="1">
    <source>
        <dbReference type="EMBL" id="MBO8431885.1"/>
    </source>
</evidence>
<dbReference type="Proteomes" id="UP000823612">
    <property type="component" value="Unassembled WGS sequence"/>
</dbReference>
<protein>
    <submittedName>
        <fullName evidence="1">Uncharacterized protein</fullName>
    </submittedName>
</protein>
<proteinExistence type="predicted"/>
<gene>
    <name evidence="1" type="ORF">IAB08_01140</name>
</gene>
<accession>A0A9D9GYM8</accession>
<name>A0A9D9GYM8_9BACT</name>
<sequence>MTLKELFLKVDFDNIYPDLEECDDVNYGFREAYDILCRMEPVEGEEKEIHVSRKEIFLRNHGGEMERVESIDVNLHGSAWCWGKNLAKEIVVTDDACFSDEELAICFLWELSGNVFLPEEFEKSFERFKRCKPAGPYETALDKLEESIWRHQIPRQFRCRGENGERYTTDEGCRFMVKRNLARKNRSKRKRDYRQDKRRRDLWGMIDCENAVAFLASEGSIFKRSDVDFLWDVEYLRHFDYISVTNNAEGRLDYILESMTRYQEIPEILELCNNAIVLVCVPACSPLDEAELEKFKEAVRLHLGYDDILFGLKTEERQSHHLEVFLLLNQSTRFPVMPIDKKSGLYFDILEKA</sequence>
<dbReference type="EMBL" id="JADIMZ010000015">
    <property type="protein sequence ID" value="MBO8431885.1"/>
    <property type="molecule type" value="Genomic_DNA"/>
</dbReference>
<reference evidence="1" key="2">
    <citation type="journal article" date="2021" name="PeerJ">
        <title>Extensive microbial diversity within the chicken gut microbiome revealed by metagenomics and culture.</title>
        <authorList>
            <person name="Gilroy R."/>
            <person name="Ravi A."/>
            <person name="Getino M."/>
            <person name="Pursley I."/>
            <person name="Horton D.L."/>
            <person name="Alikhan N.F."/>
            <person name="Baker D."/>
            <person name="Gharbi K."/>
            <person name="Hall N."/>
            <person name="Watson M."/>
            <person name="Adriaenssens E.M."/>
            <person name="Foster-Nyarko E."/>
            <person name="Jarju S."/>
            <person name="Secka A."/>
            <person name="Antonio M."/>
            <person name="Oren A."/>
            <person name="Chaudhuri R.R."/>
            <person name="La Ragione R."/>
            <person name="Hildebrand F."/>
            <person name="Pallen M.J."/>
        </authorList>
    </citation>
    <scope>NUCLEOTIDE SEQUENCE</scope>
    <source>
        <strain evidence="1">2889</strain>
    </source>
</reference>